<evidence type="ECO:0000313" key="2">
    <source>
        <dbReference type="EMBL" id="WWC54569.1"/>
    </source>
</evidence>
<evidence type="ECO:0000313" key="1">
    <source>
        <dbReference type="EMBL" id="MCY3088224.1"/>
    </source>
</evidence>
<gene>
    <name evidence="2" type="ORF">DBT44_0009345</name>
    <name evidence="1" type="ORF">ODY61_08895</name>
</gene>
<dbReference type="EMBL" id="JAOTMY010000006">
    <property type="protein sequence ID" value="MCY3088224.1"/>
    <property type="molecule type" value="Genomic_DNA"/>
</dbReference>
<name>A0A9Q4DGK0_9LACT</name>
<keyword evidence="3" id="KW-1185">Reference proteome</keyword>
<dbReference type="GeneID" id="86859292"/>
<proteinExistence type="predicted"/>
<reference evidence="1" key="2">
    <citation type="submission" date="2022-09" db="EMBL/GenBank/DDBJ databases">
        <title>Aerococcus urinae taxonomy study.</title>
        <authorList>
            <person name="Christensen J."/>
            <person name="Senneby E."/>
        </authorList>
    </citation>
    <scope>NUCLEOTIDE SEQUENCE</scope>
    <source>
        <strain evidence="1">LUND-41-B12</strain>
    </source>
</reference>
<evidence type="ECO:0000313" key="4">
    <source>
        <dbReference type="Proteomes" id="UP001069047"/>
    </source>
</evidence>
<dbReference type="EMBL" id="CP145132">
    <property type="protein sequence ID" value="WWC54569.1"/>
    <property type="molecule type" value="Genomic_DNA"/>
</dbReference>
<reference evidence="2 3" key="1">
    <citation type="journal article" date="2020" name="J. Bacteriol.">
        <title>Aerococcus urinae Isolated from Women with Lower Urinary Tract Symptoms: In Vitro Aggregation and Genome Analysis.</title>
        <authorList>
            <person name="Hilt E.E."/>
            <person name="Putonti C."/>
            <person name="Thomas-White K."/>
            <person name="Lewis A.L."/>
            <person name="Visick K.L."/>
            <person name="Gilbert N.M."/>
            <person name="Wolfe A.J."/>
        </authorList>
    </citation>
    <scope>NUCLEOTIDE SEQUENCE [LARGE SCALE GENOMIC DNA]</scope>
    <source>
        <strain evidence="2 3">UMB1016</strain>
    </source>
</reference>
<protein>
    <submittedName>
        <fullName evidence="1">Uncharacterized protein</fullName>
    </submittedName>
</protein>
<reference evidence="2" key="3">
    <citation type="submission" date="2024-02" db="EMBL/GenBank/DDBJ databases">
        <authorList>
            <person name="Choi B."/>
        </authorList>
    </citation>
    <scope>NUCLEOTIDE SEQUENCE</scope>
    <source>
        <strain evidence="2">UMB1016</strain>
    </source>
</reference>
<dbReference type="Proteomes" id="UP000250354">
    <property type="component" value="Chromosome"/>
</dbReference>
<sequence>MVLMSNDQHEFMTQDIEIRLDEADHLTASTDTRYSLDEVVERIKEGINQHA</sequence>
<dbReference type="Proteomes" id="UP001069047">
    <property type="component" value="Unassembled WGS sequence"/>
</dbReference>
<dbReference type="AlphaFoldDB" id="A0A9Q4DGK0"/>
<evidence type="ECO:0000313" key="3">
    <source>
        <dbReference type="Proteomes" id="UP000250354"/>
    </source>
</evidence>
<dbReference type="RefSeq" id="WP_224786532.1">
    <property type="nucleotide sequence ID" value="NZ_CAJHLJ010000011.1"/>
</dbReference>
<organism evidence="1 4">
    <name type="scientific">Aerococcus mictus</name>
    <dbReference type="NCBI Taxonomy" id="2976810"/>
    <lineage>
        <taxon>Bacteria</taxon>
        <taxon>Bacillati</taxon>
        <taxon>Bacillota</taxon>
        <taxon>Bacilli</taxon>
        <taxon>Lactobacillales</taxon>
        <taxon>Aerococcaceae</taxon>
        <taxon>Aerococcus</taxon>
    </lineage>
</organism>
<accession>A0A9Q4DGK0</accession>